<dbReference type="AlphaFoldDB" id="A0A6M3LMF7"/>
<evidence type="ECO:0000313" key="1">
    <source>
        <dbReference type="EMBL" id="QJA94832.1"/>
    </source>
</evidence>
<sequence>MTYDELIERHNIKPYLGILPGLGWLEENEHKYDGWRPSVEVSGPGFRHRMSINPNQAKVVSKVMKINKRGKR</sequence>
<protein>
    <submittedName>
        <fullName evidence="1">Uncharacterized protein</fullName>
    </submittedName>
</protein>
<reference evidence="1" key="1">
    <citation type="submission" date="2020-03" db="EMBL/GenBank/DDBJ databases">
        <title>The deep terrestrial virosphere.</title>
        <authorList>
            <person name="Holmfeldt K."/>
            <person name="Nilsson E."/>
            <person name="Simone D."/>
            <person name="Lopez-Fernandez M."/>
            <person name="Wu X."/>
            <person name="de Brujin I."/>
            <person name="Lundin D."/>
            <person name="Andersson A."/>
            <person name="Bertilsson S."/>
            <person name="Dopson M."/>
        </authorList>
    </citation>
    <scope>NUCLEOTIDE SEQUENCE</scope>
    <source>
        <strain evidence="1">MM415B03722</strain>
    </source>
</reference>
<proteinExistence type="predicted"/>
<dbReference type="EMBL" id="MT143264">
    <property type="protein sequence ID" value="QJA94832.1"/>
    <property type="molecule type" value="Genomic_DNA"/>
</dbReference>
<organism evidence="1">
    <name type="scientific">viral metagenome</name>
    <dbReference type="NCBI Taxonomy" id="1070528"/>
    <lineage>
        <taxon>unclassified sequences</taxon>
        <taxon>metagenomes</taxon>
        <taxon>organismal metagenomes</taxon>
    </lineage>
</organism>
<gene>
    <name evidence="1" type="ORF">MM415B03722_0006</name>
</gene>
<accession>A0A6M3LMF7</accession>
<name>A0A6M3LMF7_9ZZZZ</name>